<evidence type="ECO:0000313" key="7">
    <source>
        <dbReference type="Proteomes" id="UP000288716"/>
    </source>
</evidence>
<evidence type="ECO:0000313" key="6">
    <source>
        <dbReference type="EMBL" id="RWS27295.1"/>
    </source>
</evidence>
<protein>
    <submittedName>
        <fullName evidence="6">UPF0668 protein C10orf76-like protein</fullName>
    </submittedName>
</protein>
<gene>
    <name evidence="6" type="ORF">B4U80_08440</name>
</gene>
<evidence type="ECO:0000259" key="5">
    <source>
        <dbReference type="SMART" id="SM01158"/>
    </source>
</evidence>
<dbReference type="GO" id="GO:0005829">
    <property type="term" value="C:cytosol"/>
    <property type="evidence" value="ECO:0007669"/>
    <property type="project" value="TreeGrafter"/>
</dbReference>
<name>A0A443SIH1_9ACAR</name>
<dbReference type="InterPro" id="IPR039868">
    <property type="entry name" value="ARMD3-like"/>
</dbReference>
<dbReference type="PANTHER" id="PTHR13608">
    <property type="entry name" value="ARMADILLO-LIKE HELICAL DOMAIN-CONTAINING PROTEIN 3"/>
    <property type="match status" value="1"/>
</dbReference>
<reference evidence="6 7" key="1">
    <citation type="journal article" date="2018" name="Gigascience">
        <title>Genomes of trombidid mites reveal novel predicted allergens and laterally-transferred genes associated with secondary metabolism.</title>
        <authorList>
            <person name="Dong X."/>
            <person name="Chaisiri K."/>
            <person name="Xia D."/>
            <person name="Armstrong S.D."/>
            <person name="Fang Y."/>
            <person name="Donnelly M.J."/>
            <person name="Kadowaki T."/>
            <person name="McGarry J.W."/>
            <person name="Darby A.C."/>
            <person name="Makepeace B.L."/>
        </authorList>
    </citation>
    <scope>NUCLEOTIDE SEQUENCE [LARGE SCALE GENOMIC DNA]</scope>
    <source>
        <strain evidence="6">UoL-UT</strain>
    </source>
</reference>
<dbReference type="GO" id="GO:0016020">
    <property type="term" value="C:membrane"/>
    <property type="evidence" value="ECO:0007669"/>
    <property type="project" value="UniProtKB-SubCell"/>
</dbReference>
<keyword evidence="4" id="KW-0472">Membrane</keyword>
<evidence type="ECO:0000256" key="1">
    <source>
        <dbReference type="ARBA" id="ARBA00004370"/>
    </source>
</evidence>
<keyword evidence="2" id="KW-0812">Transmembrane</keyword>
<organism evidence="6 7">
    <name type="scientific">Leptotrombidium deliense</name>
    <dbReference type="NCBI Taxonomy" id="299467"/>
    <lineage>
        <taxon>Eukaryota</taxon>
        <taxon>Metazoa</taxon>
        <taxon>Ecdysozoa</taxon>
        <taxon>Arthropoda</taxon>
        <taxon>Chelicerata</taxon>
        <taxon>Arachnida</taxon>
        <taxon>Acari</taxon>
        <taxon>Acariformes</taxon>
        <taxon>Trombidiformes</taxon>
        <taxon>Prostigmata</taxon>
        <taxon>Anystina</taxon>
        <taxon>Parasitengona</taxon>
        <taxon>Trombiculoidea</taxon>
        <taxon>Trombiculidae</taxon>
        <taxon>Leptotrombidium</taxon>
    </lineage>
</organism>
<comment type="caution">
    <text evidence="6">The sequence shown here is derived from an EMBL/GenBank/DDBJ whole genome shotgun (WGS) entry which is preliminary data.</text>
</comment>
<dbReference type="STRING" id="299467.A0A443SIH1"/>
<dbReference type="VEuPathDB" id="VectorBase:LDEU004745"/>
<keyword evidence="3" id="KW-1133">Transmembrane helix</keyword>
<feature type="domain" description="Armadillo-like helical" evidence="5">
    <location>
        <begin position="1"/>
        <end position="173"/>
    </location>
</feature>
<dbReference type="Pfam" id="PF08427">
    <property type="entry name" value="ARMH3_C"/>
    <property type="match status" value="1"/>
</dbReference>
<dbReference type="Proteomes" id="UP000288716">
    <property type="component" value="Unassembled WGS sequence"/>
</dbReference>
<dbReference type="AlphaFoldDB" id="A0A443SIH1"/>
<dbReference type="SMART" id="SM01158">
    <property type="entry name" value="DUF1741"/>
    <property type="match status" value="1"/>
</dbReference>
<dbReference type="EMBL" id="NCKV01002123">
    <property type="protein sequence ID" value="RWS27295.1"/>
    <property type="molecule type" value="Genomic_DNA"/>
</dbReference>
<comment type="subcellular location">
    <subcellularLocation>
        <location evidence="1">Membrane</location>
    </subcellularLocation>
</comment>
<feature type="non-terminal residue" evidence="6">
    <location>
        <position position="1"/>
    </location>
</feature>
<dbReference type="OrthoDB" id="2012278at2759"/>
<evidence type="ECO:0000256" key="2">
    <source>
        <dbReference type="ARBA" id="ARBA00022692"/>
    </source>
</evidence>
<dbReference type="PANTHER" id="PTHR13608:SF3">
    <property type="entry name" value="ARMADILLO-LIKE HELICAL DOMAIN-CONTAINING PROTEIN 3"/>
    <property type="match status" value="1"/>
</dbReference>
<keyword evidence="7" id="KW-1185">Reference proteome</keyword>
<sequence>IALLKYITVNESDLLKKSNIFELAYQTVNIFNLFITYGDTFLPSPQSYDDLYYEIIRMHTIFDNLYAFALRHSSTEGATYRETAARLANSLINIKAIIAHFNSKIDTWSAANQVFPLTEEQVLEVIRNNYDTLTLKLQDGLDLYETYSADRPSEAQYFVNVVKSMVFDYRELHSEISVKEQQLIMQEVLTYTAQQCIT</sequence>
<dbReference type="InterPro" id="IPR013636">
    <property type="entry name" value="ARMH3_C"/>
</dbReference>
<accession>A0A443SIH1</accession>
<proteinExistence type="predicted"/>
<evidence type="ECO:0000256" key="3">
    <source>
        <dbReference type="ARBA" id="ARBA00022989"/>
    </source>
</evidence>
<evidence type="ECO:0000256" key="4">
    <source>
        <dbReference type="ARBA" id="ARBA00023136"/>
    </source>
</evidence>